<dbReference type="GO" id="GO:0003677">
    <property type="term" value="F:DNA binding"/>
    <property type="evidence" value="ECO:0007669"/>
    <property type="project" value="InterPro"/>
</dbReference>
<dbReference type="GO" id="GO:0005634">
    <property type="term" value="C:nucleus"/>
    <property type="evidence" value="ECO:0007669"/>
    <property type="project" value="UniProtKB-SubCell"/>
</dbReference>
<dbReference type="SUPFAM" id="SSF46689">
    <property type="entry name" value="Homeodomain-like"/>
    <property type="match status" value="1"/>
</dbReference>
<dbReference type="AlphaFoldDB" id="A0A8R1HH76"/>
<dbReference type="InterPro" id="IPR025898">
    <property type="entry name" value="Tc3_transposase_DNA-bd_dom"/>
</dbReference>
<sequence length="187" mass="21128">MEIRLPFGPIFVRPVRPFVRPSAVRPLRPRAEQSQIDVMTQLGLSLHKMESRIERSRNAIQHYLNGYKRIHTSKEAMGWLTSKGIQCLGRTGIQSRFEPNRESLGYLGTSGLPNRDTVQHRTGLKSRFSSGMGLDQCGRVAETRREYVQPNVQGMGLDQCGRVQKLVASMSIRMFKVIQNHGGATSY</sequence>
<organism evidence="3 4">
    <name type="scientific">Caenorhabditis japonica</name>
    <dbReference type="NCBI Taxonomy" id="281687"/>
    <lineage>
        <taxon>Eukaryota</taxon>
        <taxon>Metazoa</taxon>
        <taxon>Ecdysozoa</taxon>
        <taxon>Nematoda</taxon>
        <taxon>Chromadorea</taxon>
        <taxon>Rhabditida</taxon>
        <taxon>Rhabditina</taxon>
        <taxon>Rhabditomorpha</taxon>
        <taxon>Rhabditoidea</taxon>
        <taxon>Rhabditidae</taxon>
        <taxon>Peloderinae</taxon>
        <taxon>Caenorhabditis</taxon>
    </lineage>
</organism>
<protein>
    <submittedName>
        <fullName evidence="3">HTH_Tnp_Tc3_1 domain-containing protein</fullName>
    </submittedName>
</protein>
<evidence type="ECO:0000313" key="3">
    <source>
        <dbReference type="EnsemblMetazoa" id="CJA00342a.1"/>
    </source>
</evidence>
<accession>A0A8R1HH76</accession>
<name>A0A8R1HH76_CAEJA</name>
<dbReference type="Proteomes" id="UP000005237">
    <property type="component" value="Unassembled WGS sequence"/>
</dbReference>
<comment type="subcellular location">
    <subcellularLocation>
        <location evidence="1">Nucleus</location>
    </subcellularLocation>
</comment>
<feature type="domain" description="Tc3 transposase DNA binding" evidence="2">
    <location>
        <begin position="32"/>
        <end position="64"/>
    </location>
</feature>
<dbReference type="Pfam" id="PF11427">
    <property type="entry name" value="HTH_Tnp_Tc3_1"/>
    <property type="match status" value="1"/>
</dbReference>
<dbReference type="Gene3D" id="1.10.10.60">
    <property type="entry name" value="Homeodomain-like"/>
    <property type="match status" value="1"/>
</dbReference>
<dbReference type="InterPro" id="IPR009057">
    <property type="entry name" value="Homeodomain-like_sf"/>
</dbReference>
<evidence type="ECO:0000259" key="2">
    <source>
        <dbReference type="Pfam" id="PF11427"/>
    </source>
</evidence>
<reference evidence="3" key="2">
    <citation type="submission" date="2022-06" db="UniProtKB">
        <authorList>
            <consortium name="EnsemblMetazoa"/>
        </authorList>
    </citation>
    <scope>IDENTIFICATION</scope>
    <source>
        <strain evidence="3">DF5081</strain>
    </source>
</reference>
<evidence type="ECO:0000256" key="1">
    <source>
        <dbReference type="ARBA" id="ARBA00004123"/>
    </source>
</evidence>
<reference evidence="4" key="1">
    <citation type="submission" date="2010-08" db="EMBL/GenBank/DDBJ databases">
        <authorList>
            <consortium name="Caenorhabditis japonica Sequencing Consortium"/>
            <person name="Wilson R.K."/>
        </authorList>
    </citation>
    <scope>NUCLEOTIDE SEQUENCE [LARGE SCALE GENOMIC DNA]</scope>
    <source>
        <strain evidence="4">DF5081</strain>
    </source>
</reference>
<proteinExistence type="predicted"/>
<evidence type="ECO:0000313" key="4">
    <source>
        <dbReference type="Proteomes" id="UP000005237"/>
    </source>
</evidence>
<dbReference type="EnsemblMetazoa" id="CJA00342a.1">
    <property type="protein sequence ID" value="CJA00342a.1"/>
    <property type="gene ID" value="WBGene00119546"/>
</dbReference>
<keyword evidence="4" id="KW-1185">Reference proteome</keyword>